<dbReference type="SUPFAM" id="SSF56672">
    <property type="entry name" value="DNA/RNA polymerases"/>
    <property type="match status" value="1"/>
</dbReference>
<name>A0A9Q3EJX1_9BASI</name>
<sequence length="109" mass="12326">MRTAYPAIPSAIEALEVHIKELMDLGVFSKVGHNSQVEVTTPAIIAWNNAKSRMVGSFRALNTYTIPGRYPIPRIHETLTQLSEAKLIKSMDSLKFFHQNVLKDNPEKY</sequence>
<accession>A0A9Q3EJX1</accession>
<dbReference type="Proteomes" id="UP000765509">
    <property type="component" value="Unassembled WGS sequence"/>
</dbReference>
<dbReference type="Gene3D" id="3.30.70.270">
    <property type="match status" value="1"/>
</dbReference>
<dbReference type="InterPro" id="IPR053134">
    <property type="entry name" value="RNA-dir_DNA_polymerase"/>
</dbReference>
<keyword evidence="2" id="KW-1185">Reference proteome</keyword>
<gene>
    <name evidence="1" type="ORF">O181_062329</name>
</gene>
<proteinExistence type="predicted"/>
<reference evidence="1" key="1">
    <citation type="submission" date="2021-03" db="EMBL/GenBank/DDBJ databases">
        <title>Draft genome sequence of rust myrtle Austropuccinia psidii MF-1, a brazilian biotype.</title>
        <authorList>
            <person name="Quecine M.C."/>
            <person name="Pachon D.M.R."/>
            <person name="Bonatelli M.L."/>
            <person name="Correr F.H."/>
            <person name="Franceschini L.M."/>
            <person name="Leite T.F."/>
            <person name="Margarido G.R.A."/>
            <person name="Almeida C.A."/>
            <person name="Ferrarezi J.A."/>
            <person name="Labate C.A."/>
        </authorList>
    </citation>
    <scope>NUCLEOTIDE SEQUENCE</scope>
    <source>
        <strain evidence="1">MF-1</strain>
    </source>
</reference>
<dbReference type="InterPro" id="IPR043128">
    <property type="entry name" value="Rev_trsase/Diguanyl_cyclase"/>
</dbReference>
<dbReference type="Gene3D" id="3.10.10.10">
    <property type="entry name" value="HIV Type 1 Reverse Transcriptase, subunit A, domain 1"/>
    <property type="match status" value="1"/>
</dbReference>
<dbReference type="PANTHER" id="PTHR24559:SF444">
    <property type="entry name" value="REVERSE TRANSCRIPTASE DOMAIN-CONTAINING PROTEIN"/>
    <property type="match status" value="1"/>
</dbReference>
<dbReference type="EMBL" id="AVOT02029685">
    <property type="protein sequence ID" value="MBW0522614.1"/>
    <property type="molecule type" value="Genomic_DNA"/>
</dbReference>
<dbReference type="PANTHER" id="PTHR24559">
    <property type="entry name" value="TRANSPOSON TY3-I GAG-POL POLYPROTEIN"/>
    <property type="match status" value="1"/>
</dbReference>
<organism evidence="1 2">
    <name type="scientific">Austropuccinia psidii MF-1</name>
    <dbReference type="NCBI Taxonomy" id="1389203"/>
    <lineage>
        <taxon>Eukaryota</taxon>
        <taxon>Fungi</taxon>
        <taxon>Dikarya</taxon>
        <taxon>Basidiomycota</taxon>
        <taxon>Pucciniomycotina</taxon>
        <taxon>Pucciniomycetes</taxon>
        <taxon>Pucciniales</taxon>
        <taxon>Sphaerophragmiaceae</taxon>
        <taxon>Austropuccinia</taxon>
    </lineage>
</organism>
<evidence type="ECO:0000313" key="2">
    <source>
        <dbReference type="Proteomes" id="UP000765509"/>
    </source>
</evidence>
<comment type="caution">
    <text evidence="1">The sequence shown here is derived from an EMBL/GenBank/DDBJ whole genome shotgun (WGS) entry which is preliminary data.</text>
</comment>
<evidence type="ECO:0000313" key="1">
    <source>
        <dbReference type="EMBL" id="MBW0522614.1"/>
    </source>
</evidence>
<dbReference type="InterPro" id="IPR043502">
    <property type="entry name" value="DNA/RNA_pol_sf"/>
</dbReference>
<protein>
    <submittedName>
        <fullName evidence="1">Uncharacterized protein</fullName>
    </submittedName>
</protein>
<dbReference type="AlphaFoldDB" id="A0A9Q3EJX1"/>